<dbReference type="InterPro" id="IPR037171">
    <property type="entry name" value="NagB/RpiA_transferase-like"/>
</dbReference>
<comment type="cofactor">
    <cofactor evidence="4">
        <name>Mg(2+)</name>
        <dbReference type="ChEBI" id="CHEBI:18420"/>
    </cofactor>
</comment>
<dbReference type="GO" id="GO:0046872">
    <property type="term" value="F:metal ion binding"/>
    <property type="evidence" value="ECO:0007669"/>
    <property type="project" value="UniProtKB-KW"/>
</dbReference>
<dbReference type="PANTHER" id="PTHR23407">
    <property type="entry name" value="ATPASE INHIBITOR/5-FORMYLTETRAHYDROFOLATE CYCLO-LIGASE"/>
    <property type="match status" value="1"/>
</dbReference>
<dbReference type="GO" id="GO:0005524">
    <property type="term" value="F:ATP binding"/>
    <property type="evidence" value="ECO:0007669"/>
    <property type="project" value="UniProtKB-KW"/>
</dbReference>
<dbReference type="GO" id="GO:0030272">
    <property type="term" value="F:5-formyltetrahydrofolate cyclo-ligase activity"/>
    <property type="evidence" value="ECO:0007669"/>
    <property type="project" value="UniProtKB-EC"/>
</dbReference>
<evidence type="ECO:0000256" key="5">
    <source>
        <dbReference type="SAM" id="MobiDB-lite"/>
    </source>
</evidence>
<dbReference type="GO" id="GO:0009396">
    <property type="term" value="P:folic acid-containing compound biosynthetic process"/>
    <property type="evidence" value="ECO:0007669"/>
    <property type="project" value="TreeGrafter"/>
</dbReference>
<name>A0A3D9DSK6_9GAMM</name>
<keyword evidence="6" id="KW-0436">Ligase</keyword>
<gene>
    <name evidence="6" type="ORF">C8D72_3102</name>
</gene>
<dbReference type="InterPro" id="IPR024185">
    <property type="entry name" value="FTHF_cligase-like_sf"/>
</dbReference>
<evidence type="ECO:0000256" key="3">
    <source>
        <dbReference type="ARBA" id="ARBA00022840"/>
    </source>
</evidence>
<evidence type="ECO:0000256" key="1">
    <source>
        <dbReference type="ARBA" id="ARBA00010638"/>
    </source>
</evidence>
<proteinExistence type="inferred from homology"/>
<dbReference type="Pfam" id="PF01812">
    <property type="entry name" value="5-FTHF_cyc-lig"/>
    <property type="match status" value="1"/>
</dbReference>
<dbReference type="EC" id="6.3.3.2" evidence="4"/>
<evidence type="ECO:0000256" key="2">
    <source>
        <dbReference type="ARBA" id="ARBA00022741"/>
    </source>
</evidence>
<dbReference type="EMBL" id="QRDJ01000009">
    <property type="protein sequence ID" value="REC93753.1"/>
    <property type="molecule type" value="Genomic_DNA"/>
</dbReference>
<dbReference type="NCBIfam" id="TIGR02727">
    <property type="entry name" value="MTHFS_bact"/>
    <property type="match status" value="1"/>
</dbReference>
<comment type="caution">
    <text evidence="6">The sequence shown here is derived from an EMBL/GenBank/DDBJ whole genome shotgun (WGS) entry which is preliminary data.</text>
</comment>
<reference evidence="6 7" key="1">
    <citation type="submission" date="2018-07" db="EMBL/GenBank/DDBJ databases">
        <title>Genomic Encyclopedia of Type Strains, Phase IV (KMG-IV): sequencing the most valuable type-strain genomes for metagenomic binning, comparative biology and taxonomic classification.</title>
        <authorList>
            <person name="Goeker M."/>
        </authorList>
    </citation>
    <scope>NUCLEOTIDE SEQUENCE [LARGE SCALE GENOMIC DNA]</scope>
    <source>
        <strain evidence="6 7">DSM 14324</strain>
    </source>
</reference>
<dbReference type="Proteomes" id="UP000256334">
    <property type="component" value="Unassembled WGS sequence"/>
</dbReference>
<dbReference type="SUPFAM" id="SSF100950">
    <property type="entry name" value="NagB/RpiA/CoA transferase-like"/>
    <property type="match status" value="1"/>
</dbReference>
<feature type="region of interest" description="Disordered" evidence="5">
    <location>
        <begin position="1"/>
        <end position="55"/>
    </location>
</feature>
<protein>
    <recommendedName>
        <fullName evidence="4">5-formyltetrahydrofolate cyclo-ligase</fullName>
        <ecNumber evidence="4">6.3.3.2</ecNumber>
    </recommendedName>
</protein>
<evidence type="ECO:0000313" key="6">
    <source>
        <dbReference type="EMBL" id="REC93753.1"/>
    </source>
</evidence>
<accession>A0A3D9DSK6</accession>
<comment type="similarity">
    <text evidence="1 4">Belongs to the 5-formyltetrahydrofolate cyclo-ligase family.</text>
</comment>
<dbReference type="Gene3D" id="3.40.50.10420">
    <property type="entry name" value="NagB/RpiA/CoA transferase-like"/>
    <property type="match status" value="1"/>
</dbReference>
<comment type="catalytic activity">
    <reaction evidence="4">
        <text>(6S)-5-formyl-5,6,7,8-tetrahydrofolate + ATP = (6R)-5,10-methenyltetrahydrofolate + ADP + phosphate</text>
        <dbReference type="Rhea" id="RHEA:10488"/>
        <dbReference type="ChEBI" id="CHEBI:30616"/>
        <dbReference type="ChEBI" id="CHEBI:43474"/>
        <dbReference type="ChEBI" id="CHEBI:57455"/>
        <dbReference type="ChEBI" id="CHEBI:57457"/>
        <dbReference type="ChEBI" id="CHEBI:456216"/>
        <dbReference type="EC" id="6.3.3.2"/>
    </reaction>
</comment>
<evidence type="ECO:0000313" key="7">
    <source>
        <dbReference type="Proteomes" id="UP000256334"/>
    </source>
</evidence>
<keyword evidence="4" id="KW-0460">Magnesium</keyword>
<organism evidence="6 7">
    <name type="scientific">Kushneria indalinina DSM 14324</name>
    <dbReference type="NCBI Taxonomy" id="1122140"/>
    <lineage>
        <taxon>Bacteria</taxon>
        <taxon>Pseudomonadati</taxon>
        <taxon>Pseudomonadota</taxon>
        <taxon>Gammaproteobacteria</taxon>
        <taxon>Oceanospirillales</taxon>
        <taxon>Halomonadaceae</taxon>
        <taxon>Kushneria</taxon>
    </lineage>
</organism>
<keyword evidence="4" id="KW-0479">Metal-binding</keyword>
<sequence length="252" mass="29381">MSVRCALPADQPRLRRPGALSQRTPRPRRRFSHPRLPRQASSDMAPLPASDDRRQLRRTLRRRRRLLDERAQRLASMSLARQLMQLAPLRRARHVALYLPENGEIDPTPLVDWLHQRGTRVYLPVLRPLVENRLWFVHWRPDTRMVLNRFRITEPDLRQSGERIRRLAPWALDVVLMPLVGFDEQGHRLGMGGGFYDRTLAFASREHGPRPTLIGVAHHCQQVERLPHQPWDVNLDMIVSDQKVLRPANASP</sequence>
<dbReference type="GO" id="GO:0035999">
    <property type="term" value="P:tetrahydrofolate interconversion"/>
    <property type="evidence" value="ECO:0007669"/>
    <property type="project" value="TreeGrafter"/>
</dbReference>
<dbReference type="PANTHER" id="PTHR23407:SF1">
    <property type="entry name" value="5-FORMYLTETRAHYDROFOLATE CYCLO-LIGASE"/>
    <property type="match status" value="1"/>
</dbReference>
<dbReference type="InterPro" id="IPR002698">
    <property type="entry name" value="FTHF_cligase"/>
</dbReference>
<dbReference type="AlphaFoldDB" id="A0A3D9DSK6"/>
<keyword evidence="3 4" id="KW-0067">ATP-binding</keyword>
<feature type="compositionally biased region" description="Basic residues" evidence="5">
    <location>
        <begin position="25"/>
        <end position="36"/>
    </location>
</feature>
<keyword evidence="7" id="KW-1185">Reference proteome</keyword>
<keyword evidence="2 4" id="KW-0547">Nucleotide-binding</keyword>
<evidence type="ECO:0000256" key="4">
    <source>
        <dbReference type="RuleBase" id="RU361279"/>
    </source>
</evidence>